<dbReference type="Proteomes" id="UP000317703">
    <property type="component" value="Segment"/>
</dbReference>
<dbReference type="InterPro" id="IPR040775">
    <property type="entry name" value="Tail_spike_N"/>
</dbReference>
<evidence type="ECO:0000313" key="3">
    <source>
        <dbReference type="Proteomes" id="UP000317703"/>
    </source>
</evidence>
<proteinExistence type="predicted"/>
<evidence type="ECO:0000259" key="1">
    <source>
        <dbReference type="Pfam" id="PF18668"/>
    </source>
</evidence>
<dbReference type="EMBL" id="MN032614">
    <property type="protein sequence ID" value="QDJ96677.1"/>
    <property type="molecule type" value="Genomic_DNA"/>
</dbReference>
<feature type="domain" description="Tail spike TSP1/Gp66 N-terminal" evidence="1">
    <location>
        <begin position="69"/>
        <end position="104"/>
    </location>
</feature>
<name>A0A514TUH3_9CAUD</name>
<evidence type="ECO:0000313" key="2">
    <source>
        <dbReference type="EMBL" id="QDJ96677.1"/>
    </source>
</evidence>
<dbReference type="Gene3D" id="2.10.10.80">
    <property type="match status" value="1"/>
</dbReference>
<accession>A0A514TUH3</accession>
<gene>
    <name evidence="2" type="ORF">PS1_0166</name>
</gene>
<reference evidence="2" key="1">
    <citation type="submission" date="2019-06" db="EMBL/GenBank/DDBJ databases">
        <title>Complete genome sequence of Aeromonas hydrophila bacteriophage PS1.</title>
        <authorList>
            <person name="Rai S."/>
            <person name="Tyagi A."/>
            <person name="Kumar N."/>
            <person name="Singh N."/>
        </authorList>
    </citation>
    <scope>NUCLEOTIDE SEQUENCE [LARGE SCALE GENOMIC DNA]</scope>
</reference>
<keyword evidence="3" id="KW-1185">Reference proteome</keyword>
<organism evidence="2 3">
    <name type="scientific">Aeromonas phage PS1</name>
    <dbReference type="NCBI Taxonomy" id="2591406"/>
    <lineage>
        <taxon>Viruses</taxon>
        <taxon>Duplodnaviria</taxon>
        <taxon>Heunggongvirae</taxon>
        <taxon>Uroviricota</taxon>
        <taxon>Caudoviricetes</taxon>
        <taxon>Chimalliviridae</taxon>
        <taxon>Ferozepurvirus</taxon>
        <taxon>Ferozepurvirus PS1</taxon>
    </lineage>
</organism>
<sequence length="131" mass="14571">MTHNTGNELESSDILDFSDNCENLDVLMNADQDYWTTRLGDKKPTVDYALRMAGFAPAGFDFTTGGVLKNGDRNKCVFNQADQTWYSWSGDLPYNVIAGSTPGEGWKVQVSPSIVTKLQELETRILALENK</sequence>
<dbReference type="Pfam" id="PF18668">
    <property type="entry name" value="Tail_spike_N"/>
    <property type="match status" value="1"/>
</dbReference>
<protein>
    <recommendedName>
        <fullName evidence="1">Tail spike TSP1/Gp66 N-terminal domain-containing protein</fullName>
    </recommendedName>
</protein>